<keyword evidence="10 14" id="KW-0378">Hydrolase</keyword>
<evidence type="ECO:0000256" key="14">
    <source>
        <dbReference type="RuleBase" id="RU361240"/>
    </source>
</evidence>
<dbReference type="FunFam" id="3.50.30.30:FF:000030">
    <property type="entry name" value="Peptide hydrolase"/>
    <property type="match status" value="1"/>
</dbReference>
<comment type="cofactor">
    <cofactor evidence="1">
        <name>Zn(2+)</name>
        <dbReference type="ChEBI" id="CHEBI:29105"/>
    </cofactor>
</comment>
<dbReference type="SUPFAM" id="SSF53187">
    <property type="entry name" value="Zn-dependent exopeptidases"/>
    <property type="match status" value="1"/>
</dbReference>
<comment type="subunit">
    <text evidence="4">Monomer.</text>
</comment>
<keyword evidence="8 14" id="KW-0479">Metal-binding</keyword>
<evidence type="ECO:0000256" key="3">
    <source>
        <dbReference type="ARBA" id="ARBA00005957"/>
    </source>
</evidence>
<evidence type="ECO:0000313" key="19">
    <source>
        <dbReference type="EMBL" id="PKY01086.1"/>
    </source>
</evidence>
<dbReference type="VEuPathDB" id="FungiDB:P168DRAFT_312927"/>
<evidence type="ECO:0000256" key="5">
    <source>
        <dbReference type="ARBA" id="ARBA00022438"/>
    </source>
</evidence>
<keyword evidence="20" id="KW-1185">Reference proteome</keyword>
<dbReference type="GO" id="GO:0046872">
    <property type="term" value="F:metal ion binding"/>
    <property type="evidence" value="ECO:0007669"/>
    <property type="project" value="UniProtKB-KW"/>
</dbReference>
<proteinExistence type="inferred from homology"/>
<evidence type="ECO:0000256" key="9">
    <source>
        <dbReference type="ARBA" id="ARBA00022729"/>
    </source>
</evidence>
<dbReference type="EC" id="3.4.-.-" evidence="14"/>
<keyword evidence="19" id="KW-0675">Receptor</keyword>
<gene>
    <name evidence="19" type="ORF">P168DRAFT_312927</name>
</gene>
<keyword evidence="11 14" id="KW-0862">Zinc</keyword>
<dbReference type="SUPFAM" id="SSF52025">
    <property type="entry name" value="PA domain"/>
    <property type="match status" value="1"/>
</dbReference>
<dbReference type="InterPro" id="IPR007484">
    <property type="entry name" value="Peptidase_M28"/>
</dbReference>
<feature type="compositionally biased region" description="Basic residues" evidence="15">
    <location>
        <begin position="470"/>
        <end position="493"/>
    </location>
</feature>
<dbReference type="CDD" id="cd03876">
    <property type="entry name" value="M28_SGAP_like"/>
    <property type="match status" value="1"/>
</dbReference>
<dbReference type="EMBL" id="MSFM01000012">
    <property type="protein sequence ID" value="PKY01086.1"/>
    <property type="molecule type" value="Genomic_DNA"/>
</dbReference>
<dbReference type="InterPro" id="IPR046450">
    <property type="entry name" value="PA_dom_sf"/>
</dbReference>
<keyword evidence="9 16" id="KW-0732">Signal</keyword>
<dbReference type="GO" id="GO:0004177">
    <property type="term" value="F:aminopeptidase activity"/>
    <property type="evidence" value="ECO:0007669"/>
    <property type="project" value="UniProtKB-KW"/>
</dbReference>
<keyword evidence="6" id="KW-0964">Secreted</keyword>
<name>A0A2I1CTX7_ASPC2</name>
<accession>A0A2I1CTX7</accession>
<feature type="signal peptide" evidence="16">
    <location>
        <begin position="1"/>
        <end position="15"/>
    </location>
</feature>
<keyword evidence="13" id="KW-0325">Glycoprotein</keyword>
<organism evidence="19 20">
    <name type="scientific">Aspergillus campestris (strain IBT 28561)</name>
    <dbReference type="NCBI Taxonomy" id="1392248"/>
    <lineage>
        <taxon>Eukaryota</taxon>
        <taxon>Fungi</taxon>
        <taxon>Dikarya</taxon>
        <taxon>Ascomycota</taxon>
        <taxon>Pezizomycotina</taxon>
        <taxon>Eurotiomycetes</taxon>
        <taxon>Eurotiomycetidae</taxon>
        <taxon>Eurotiales</taxon>
        <taxon>Aspergillaceae</taxon>
        <taxon>Aspergillus</taxon>
        <taxon>Aspergillus subgen. Circumdati</taxon>
    </lineage>
</organism>
<dbReference type="GO" id="GO:0006508">
    <property type="term" value="P:proteolysis"/>
    <property type="evidence" value="ECO:0007669"/>
    <property type="project" value="UniProtKB-KW"/>
</dbReference>
<dbReference type="InterPro" id="IPR045175">
    <property type="entry name" value="M28_fam"/>
</dbReference>
<comment type="caution">
    <text evidence="19">The sequence shown here is derived from an EMBL/GenBank/DDBJ whole genome shotgun (WGS) entry which is preliminary data.</text>
</comment>
<evidence type="ECO:0000256" key="8">
    <source>
        <dbReference type="ARBA" id="ARBA00022723"/>
    </source>
</evidence>
<evidence type="ECO:0000259" key="17">
    <source>
        <dbReference type="Pfam" id="PF02225"/>
    </source>
</evidence>
<evidence type="ECO:0000313" key="20">
    <source>
        <dbReference type="Proteomes" id="UP000234254"/>
    </source>
</evidence>
<evidence type="ECO:0000256" key="11">
    <source>
        <dbReference type="ARBA" id="ARBA00022833"/>
    </source>
</evidence>
<dbReference type="Proteomes" id="UP000234254">
    <property type="component" value="Unassembled WGS sequence"/>
</dbReference>
<dbReference type="Pfam" id="PF02225">
    <property type="entry name" value="PA"/>
    <property type="match status" value="1"/>
</dbReference>
<keyword evidence="7 14" id="KW-0645">Protease</keyword>
<dbReference type="GO" id="GO:0008235">
    <property type="term" value="F:metalloexopeptidase activity"/>
    <property type="evidence" value="ECO:0007669"/>
    <property type="project" value="InterPro"/>
</dbReference>
<evidence type="ECO:0000256" key="7">
    <source>
        <dbReference type="ARBA" id="ARBA00022670"/>
    </source>
</evidence>
<dbReference type="FunFam" id="3.40.630.10:FF:000054">
    <property type="entry name" value="Peptide hydrolase"/>
    <property type="match status" value="1"/>
</dbReference>
<dbReference type="Pfam" id="PF04389">
    <property type="entry name" value="Peptidase_M28"/>
    <property type="match status" value="1"/>
</dbReference>
<feature type="region of interest" description="Disordered" evidence="15">
    <location>
        <begin position="464"/>
        <end position="505"/>
    </location>
</feature>
<dbReference type="OrthoDB" id="2214at2759"/>
<dbReference type="Gene3D" id="3.40.630.10">
    <property type="entry name" value="Zn peptidases"/>
    <property type="match status" value="1"/>
</dbReference>
<evidence type="ECO:0000256" key="13">
    <source>
        <dbReference type="ARBA" id="ARBA00023180"/>
    </source>
</evidence>
<sequence>MKYLLYASLASLALATPGKGPKPKKVDPHKFPNDIKLDALLAGSQKLQDMAYAYPERNRVFGGVAHNDTVDWLYEELKATGFYDVWKQPQVHQWTTADQTLTISGDDLEAQTMTYSPSVKVEAELAVIPNVGCDKADYAGVSGKIALVQRGTCPFADKSVLAAAADAAAVVVYNNEAGSMSGTLGASVDPRGKYAAIVGISKDDGAALTTKLKDGAVKASLVVDSKVEDRMTFNVIAQTKTGDPNNVVALGGHTDSVDAGPGINDDGSGIVSNLVIAKALTKYKVKNAVRFCFWTAEEFGLLGSTFYVESLNATEKAKIRLYLNMDMIASPNYALMIYDGDGSSFDMSGPPGSAEIEHLFEHYYGKIANTKFMATAFDGRSDYQAFIENDIPAGGLFTGAEGVKTEEEAELFGGEAGVAYDENYHAKGDTMDNINSDAYLLNSKATAYAVATYAESLETIPPRNASSVHHATHKRGYKGRPHTRRAPKTKAHVHGTGCMHSRVEA</sequence>
<keyword evidence="12" id="KW-0482">Metalloprotease</keyword>
<evidence type="ECO:0000256" key="15">
    <source>
        <dbReference type="SAM" id="MobiDB-lite"/>
    </source>
</evidence>
<dbReference type="GO" id="GO:0005576">
    <property type="term" value="C:extracellular region"/>
    <property type="evidence" value="ECO:0007669"/>
    <property type="project" value="UniProtKB-SubCell"/>
</dbReference>
<comment type="subcellular location">
    <subcellularLocation>
        <location evidence="2">Secreted</location>
    </subcellularLocation>
</comment>
<keyword evidence="5" id="KW-0031">Aminopeptidase</keyword>
<dbReference type="RefSeq" id="XP_024689680.1">
    <property type="nucleotide sequence ID" value="XM_024839612.1"/>
</dbReference>
<dbReference type="InterPro" id="IPR041756">
    <property type="entry name" value="M28_SGAP-like"/>
</dbReference>
<feature type="domain" description="Peptidase M28" evidence="18">
    <location>
        <begin position="234"/>
        <end position="447"/>
    </location>
</feature>
<comment type="similarity">
    <text evidence="3">Belongs to the peptidase M28 family. M28A subfamily.</text>
</comment>
<dbReference type="InterPro" id="IPR003137">
    <property type="entry name" value="PA_domain"/>
</dbReference>
<dbReference type="PANTHER" id="PTHR12147:SF57">
    <property type="entry name" value="PEPTIDE HYDROLASE"/>
    <property type="match status" value="1"/>
</dbReference>
<dbReference type="Gene3D" id="3.50.30.30">
    <property type="match status" value="1"/>
</dbReference>
<protein>
    <recommendedName>
        <fullName evidence="14">Peptide hydrolase</fullName>
        <ecNumber evidence="14">3.4.-.-</ecNumber>
    </recommendedName>
</protein>
<evidence type="ECO:0000259" key="18">
    <source>
        <dbReference type="Pfam" id="PF04389"/>
    </source>
</evidence>
<evidence type="ECO:0000256" key="12">
    <source>
        <dbReference type="ARBA" id="ARBA00023049"/>
    </source>
</evidence>
<evidence type="ECO:0000256" key="6">
    <source>
        <dbReference type="ARBA" id="ARBA00022525"/>
    </source>
</evidence>
<evidence type="ECO:0000256" key="2">
    <source>
        <dbReference type="ARBA" id="ARBA00004613"/>
    </source>
</evidence>
<evidence type="ECO:0000256" key="10">
    <source>
        <dbReference type="ARBA" id="ARBA00022801"/>
    </source>
</evidence>
<dbReference type="PANTHER" id="PTHR12147">
    <property type="entry name" value="METALLOPEPTIDASE M28 FAMILY MEMBER"/>
    <property type="match status" value="1"/>
</dbReference>
<reference evidence="19" key="1">
    <citation type="submission" date="2016-12" db="EMBL/GenBank/DDBJ databases">
        <title>The genomes of Aspergillus section Nigri reveals drivers in fungal speciation.</title>
        <authorList>
            <consortium name="DOE Joint Genome Institute"/>
            <person name="Vesth T.C."/>
            <person name="Nybo J."/>
            <person name="Theobald S."/>
            <person name="Brandl J."/>
            <person name="Frisvad J.C."/>
            <person name="Nielsen K.F."/>
            <person name="Lyhne E.K."/>
            <person name="Kogle M.E."/>
            <person name="Kuo A."/>
            <person name="Riley R."/>
            <person name="Clum A."/>
            <person name="Nolan M."/>
            <person name="Lipzen A."/>
            <person name="Salamov A."/>
            <person name="Henrissat B."/>
            <person name="Wiebenga A."/>
            <person name="De vries R.P."/>
            <person name="Grigoriev I.V."/>
            <person name="Mortensen U.H."/>
            <person name="Andersen M.R."/>
            <person name="Baker S.E."/>
        </authorList>
    </citation>
    <scope>NUCLEOTIDE SEQUENCE</scope>
    <source>
        <strain evidence="19">IBT 28561</strain>
    </source>
</reference>
<feature type="domain" description="PA" evidence="17">
    <location>
        <begin position="121"/>
        <end position="208"/>
    </location>
</feature>
<dbReference type="GeneID" id="36547136"/>
<feature type="chain" id="PRO_5014133549" description="Peptide hydrolase" evidence="16">
    <location>
        <begin position="16"/>
        <end position="505"/>
    </location>
</feature>
<evidence type="ECO:0000256" key="1">
    <source>
        <dbReference type="ARBA" id="ARBA00001947"/>
    </source>
</evidence>
<evidence type="ECO:0000256" key="16">
    <source>
        <dbReference type="SAM" id="SignalP"/>
    </source>
</evidence>
<evidence type="ECO:0000256" key="4">
    <source>
        <dbReference type="ARBA" id="ARBA00011245"/>
    </source>
</evidence>
<dbReference type="AlphaFoldDB" id="A0A2I1CTX7"/>